<proteinExistence type="predicted"/>
<evidence type="ECO:0000313" key="1">
    <source>
        <dbReference type="EMBL" id="PTN05978.1"/>
    </source>
</evidence>
<dbReference type="Gene3D" id="3.40.50.12370">
    <property type="match status" value="1"/>
</dbReference>
<organism evidence="1 2">
    <name type="scientific">Mangrovibacterium marinum</name>
    <dbReference type="NCBI Taxonomy" id="1639118"/>
    <lineage>
        <taxon>Bacteria</taxon>
        <taxon>Pseudomonadati</taxon>
        <taxon>Bacteroidota</taxon>
        <taxon>Bacteroidia</taxon>
        <taxon>Marinilabiliales</taxon>
        <taxon>Prolixibacteraceae</taxon>
        <taxon>Mangrovibacterium</taxon>
    </lineage>
</organism>
<sequence length="285" mass="32328">MLDTLKGMKSLIFSAFLLSNRQKRKLRIVYLEDFNWVSSANYLGITPASLGAGMELAESQIRSDYQKAASEIRRVLDEYLSEHSEHVPYSYELREHNRLEYIEELLVDDPEMLLLVSNYSSVSSTAGGAVHYPNILDKVACPVLVVPDDQTFDSFGNLLYATALHREDIDAIGSLVELFGDAVAPKLTVFHHHPDDDFEHQMKWLGFQAMVTEAVPQVTPQFHLAKGKDLDAELEDFVRGGDFDLLAALKERKGFFADLFGSSHTHELIRHFNKPVLVYHEKQNE</sequence>
<reference evidence="1 2" key="1">
    <citation type="submission" date="2018-04" db="EMBL/GenBank/DDBJ databases">
        <title>Genomic Encyclopedia of Archaeal and Bacterial Type Strains, Phase II (KMG-II): from individual species to whole genera.</title>
        <authorList>
            <person name="Goeker M."/>
        </authorList>
    </citation>
    <scope>NUCLEOTIDE SEQUENCE [LARGE SCALE GENOMIC DNA]</scope>
    <source>
        <strain evidence="1 2">DSM 28823</strain>
    </source>
</reference>
<dbReference type="EMBL" id="QAAD01000024">
    <property type="protein sequence ID" value="PTN05978.1"/>
    <property type="molecule type" value="Genomic_DNA"/>
</dbReference>
<keyword evidence="2" id="KW-1185">Reference proteome</keyword>
<dbReference type="AlphaFoldDB" id="A0A2T5BXV0"/>
<gene>
    <name evidence="1" type="ORF">C8N47_12441</name>
</gene>
<dbReference type="Proteomes" id="UP000243525">
    <property type="component" value="Unassembled WGS sequence"/>
</dbReference>
<accession>A0A2T5BXV0</accession>
<dbReference type="SUPFAM" id="SSF52402">
    <property type="entry name" value="Adenine nucleotide alpha hydrolases-like"/>
    <property type="match status" value="1"/>
</dbReference>
<name>A0A2T5BXV0_9BACT</name>
<evidence type="ECO:0000313" key="2">
    <source>
        <dbReference type="Proteomes" id="UP000243525"/>
    </source>
</evidence>
<comment type="caution">
    <text evidence="1">The sequence shown here is derived from an EMBL/GenBank/DDBJ whole genome shotgun (WGS) entry which is preliminary data.</text>
</comment>
<protein>
    <submittedName>
        <fullName evidence="1">Nucleotide-binding universal stress UspA family protein</fullName>
    </submittedName>
</protein>